<dbReference type="Gene3D" id="1.25.40.10">
    <property type="entry name" value="Tetratricopeptide repeat domain"/>
    <property type="match status" value="1"/>
</dbReference>
<keyword evidence="5" id="KW-1185">Reference proteome</keyword>
<dbReference type="Proteomes" id="UP000315112">
    <property type="component" value="Unassembled WGS sequence"/>
</dbReference>
<accession>A0A562PVE6</accession>
<evidence type="ECO:0000313" key="2">
    <source>
        <dbReference type="EMBL" id="QGZ39523.1"/>
    </source>
</evidence>
<dbReference type="EMBL" id="VLKW01000003">
    <property type="protein sequence ID" value="TWI48415.1"/>
    <property type="molecule type" value="Genomic_DNA"/>
</dbReference>
<organism evidence="3 4">
    <name type="scientific">Pseudoduganella flava</name>
    <dbReference type="NCBI Taxonomy" id="871742"/>
    <lineage>
        <taxon>Bacteria</taxon>
        <taxon>Pseudomonadati</taxon>
        <taxon>Pseudomonadota</taxon>
        <taxon>Betaproteobacteria</taxon>
        <taxon>Burkholderiales</taxon>
        <taxon>Oxalobacteraceae</taxon>
        <taxon>Telluria group</taxon>
        <taxon>Pseudoduganella</taxon>
    </lineage>
</organism>
<reference evidence="3" key="2">
    <citation type="submission" date="2019-07" db="EMBL/GenBank/DDBJ databases">
        <authorList>
            <person name="Whitman W."/>
            <person name="Huntemann M."/>
            <person name="Clum A."/>
            <person name="Pillay M."/>
            <person name="Palaniappan K."/>
            <person name="Varghese N."/>
            <person name="Mikhailova N."/>
            <person name="Stamatis D."/>
            <person name="Reddy T."/>
            <person name="Daum C."/>
            <person name="Shapiro N."/>
            <person name="Ivanova N."/>
            <person name="Kyrpides N."/>
            <person name="Woyke T."/>
        </authorList>
    </citation>
    <scope>NUCLEOTIDE SEQUENCE</scope>
    <source>
        <strain evidence="3">CGMCC 1.10685</strain>
    </source>
</reference>
<reference evidence="2 5" key="3">
    <citation type="submission" date="2019-12" db="EMBL/GenBank/DDBJ databases">
        <title>Draft Genome Sequences of Six Type Strains of the Genus Massilia.</title>
        <authorList>
            <person name="Miess H."/>
            <person name="Frediansyah A."/>
            <person name="Goeker M."/>
            <person name="Gross H."/>
        </authorList>
    </citation>
    <scope>NUCLEOTIDE SEQUENCE [LARGE SCALE GENOMIC DNA]</scope>
    <source>
        <strain evidence="2 5">DSM 26639</strain>
    </source>
</reference>
<proteinExistence type="predicted"/>
<dbReference type="InterPro" id="IPR011990">
    <property type="entry name" value="TPR-like_helical_dom_sf"/>
</dbReference>
<dbReference type="AlphaFoldDB" id="A0A562PVE6"/>
<protein>
    <submittedName>
        <fullName evidence="2">Tetratricopeptide repeat protein</fullName>
    </submittedName>
</protein>
<gene>
    <name evidence="2" type="ORF">GO485_11010</name>
    <name evidence="3" type="ORF">IP92_01804</name>
</gene>
<keyword evidence="1" id="KW-0732">Signal</keyword>
<dbReference type="OrthoDB" id="8768878at2"/>
<dbReference type="SUPFAM" id="SSF48452">
    <property type="entry name" value="TPR-like"/>
    <property type="match status" value="1"/>
</dbReference>
<feature type="chain" id="PRO_5044617972" evidence="1">
    <location>
        <begin position="26"/>
        <end position="408"/>
    </location>
</feature>
<dbReference type="RefSeq" id="WP_145874215.1">
    <property type="nucleotide sequence ID" value="NZ_CP046904.1"/>
</dbReference>
<name>A0A562PVE6_9BURK</name>
<sequence length="408" mass="45993">MKSTFRALFPAVLAVLLALASPVHAQPDEKSEDLYLVAMQMINEGRYDDAGSTLARMILQGPRHAGEWFDIALLHCALGHAQEAEALFKDIEARFDPPPGVQQLIAQQRERGCAMPRQNRLWALELGRGHDTNVNQGASNPLFEGGNGVPLELLPEYLPRADGYTTLVGDYLGDLGRNGNLGFAQFYGRRYDHESRYDSFSVLGGVEHPWRRANWRFRSIAAGGLQMLGGRLYQEHLQVQLRAVPPWKLPERFDLTFVGAASYMHYKTLSNFDAATADLRAILGYGTGGTRLQAMLGYTFDEGNTSRPGGDRDGWSARLFGRTALGPKLSGEVDWARQQWRGDTAYSPGLIDILRRQATRSVRAALVYTVTPEHSVQLEWRQIHNRENISIFQYDSRQIQLSWRWYPR</sequence>
<evidence type="ECO:0000313" key="3">
    <source>
        <dbReference type="EMBL" id="TWI48415.1"/>
    </source>
</evidence>
<evidence type="ECO:0000313" key="5">
    <source>
        <dbReference type="Proteomes" id="UP000437862"/>
    </source>
</evidence>
<dbReference type="EMBL" id="CP046904">
    <property type="protein sequence ID" value="QGZ39523.1"/>
    <property type="molecule type" value="Genomic_DNA"/>
</dbReference>
<feature type="signal peptide" evidence="1">
    <location>
        <begin position="1"/>
        <end position="25"/>
    </location>
</feature>
<reference evidence="3 4" key="1">
    <citation type="journal article" date="2015" name="Stand. Genomic Sci.">
        <title>Genomic Encyclopedia of Bacterial and Archaeal Type Strains, Phase III: the genomes of soil and plant-associated and newly described type strains.</title>
        <authorList>
            <person name="Whitman W.B."/>
            <person name="Woyke T."/>
            <person name="Klenk H.P."/>
            <person name="Zhou Y."/>
            <person name="Lilburn T.G."/>
            <person name="Beck B.J."/>
            <person name="De Vos P."/>
            <person name="Vandamme P."/>
            <person name="Eisen J.A."/>
            <person name="Garrity G."/>
            <person name="Hugenholtz P."/>
            <person name="Kyrpides N.C."/>
        </authorList>
    </citation>
    <scope>NUCLEOTIDE SEQUENCE [LARGE SCALE GENOMIC DNA]</scope>
    <source>
        <strain evidence="3 4">CGMCC 1.10685</strain>
    </source>
</reference>
<dbReference type="Proteomes" id="UP000437862">
    <property type="component" value="Chromosome"/>
</dbReference>
<evidence type="ECO:0000313" key="4">
    <source>
        <dbReference type="Proteomes" id="UP000315112"/>
    </source>
</evidence>
<evidence type="ECO:0000256" key="1">
    <source>
        <dbReference type="SAM" id="SignalP"/>
    </source>
</evidence>